<gene>
    <name evidence="11" type="primary">pgeF</name>
    <name evidence="11" type="ORF">GCM10008942_24490</name>
</gene>
<comment type="catalytic activity">
    <reaction evidence="8">
        <text>adenosine + phosphate = alpha-D-ribose 1-phosphate + adenine</text>
        <dbReference type="Rhea" id="RHEA:27642"/>
        <dbReference type="ChEBI" id="CHEBI:16335"/>
        <dbReference type="ChEBI" id="CHEBI:16708"/>
        <dbReference type="ChEBI" id="CHEBI:43474"/>
        <dbReference type="ChEBI" id="CHEBI:57720"/>
        <dbReference type="EC" id="2.4.2.1"/>
    </reaction>
    <physiologicalReaction direction="left-to-right" evidence="8">
        <dbReference type="Rhea" id="RHEA:27643"/>
    </physiologicalReaction>
</comment>
<evidence type="ECO:0000256" key="8">
    <source>
        <dbReference type="ARBA" id="ARBA00048968"/>
    </source>
</evidence>
<dbReference type="Pfam" id="PF02578">
    <property type="entry name" value="Cu-oxidase_4"/>
    <property type="match status" value="1"/>
</dbReference>
<keyword evidence="6" id="KW-0862">Zinc</keyword>
<evidence type="ECO:0000256" key="4">
    <source>
        <dbReference type="ARBA" id="ARBA00022723"/>
    </source>
</evidence>
<dbReference type="RefSeq" id="WP_166935703.1">
    <property type="nucleotide sequence ID" value="NZ_BAAADD010000006.1"/>
</dbReference>
<dbReference type="PANTHER" id="PTHR30616">
    <property type="entry name" value="UNCHARACTERIZED PROTEIN YFIH"/>
    <property type="match status" value="1"/>
</dbReference>
<dbReference type="EMBL" id="BAAADD010000006">
    <property type="protein sequence ID" value="GAA0574827.1"/>
    <property type="molecule type" value="Genomic_DNA"/>
</dbReference>
<protein>
    <recommendedName>
        <fullName evidence="10">Purine nucleoside phosphorylase</fullName>
    </recommendedName>
</protein>
<evidence type="ECO:0000256" key="10">
    <source>
        <dbReference type="RuleBase" id="RU361274"/>
    </source>
</evidence>
<comment type="catalytic activity">
    <reaction evidence="7">
        <text>adenosine + H2O + H(+) = inosine + NH4(+)</text>
        <dbReference type="Rhea" id="RHEA:24408"/>
        <dbReference type="ChEBI" id="CHEBI:15377"/>
        <dbReference type="ChEBI" id="CHEBI:15378"/>
        <dbReference type="ChEBI" id="CHEBI:16335"/>
        <dbReference type="ChEBI" id="CHEBI:17596"/>
        <dbReference type="ChEBI" id="CHEBI:28938"/>
        <dbReference type="EC" id="3.5.4.4"/>
    </reaction>
    <physiologicalReaction direction="left-to-right" evidence="7">
        <dbReference type="Rhea" id="RHEA:24409"/>
    </physiologicalReaction>
</comment>
<evidence type="ECO:0000256" key="6">
    <source>
        <dbReference type="ARBA" id="ARBA00022833"/>
    </source>
</evidence>
<evidence type="ECO:0000256" key="5">
    <source>
        <dbReference type="ARBA" id="ARBA00022801"/>
    </source>
</evidence>
<dbReference type="InterPro" id="IPR003730">
    <property type="entry name" value="Cu_polyphenol_OxRdtase"/>
</dbReference>
<name>A0ABN1EUK5_9PROT</name>
<dbReference type="SUPFAM" id="SSF64438">
    <property type="entry name" value="CNF1/YfiH-like putative cysteine hydrolases"/>
    <property type="match status" value="1"/>
</dbReference>
<dbReference type="PANTHER" id="PTHR30616:SF2">
    <property type="entry name" value="PURINE NUCLEOSIDE PHOSPHORYLASE LACC1"/>
    <property type="match status" value="1"/>
</dbReference>
<comment type="catalytic activity">
    <reaction evidence="1">
        <text>inosine + phosphate = alpha-D-ribose 1-phosphate + hypoxanthine</text>
        <dbReference type="Rhea" id="RHEA:27646"/>
        <dbReference type="ChEBI" id="CHEBI:17368"/>
        <dbReference type="ChEBI" id="CHEBI:17596"/>
        <dbReference type="ChEBI" id="CHEBI:43474"/>
        <dbReference type="ChEBI" id="CHEBI:57720"/>
        <dbReference type="EC" id="2.4.2.1"/>
    </reaction>
    <physiologicalReaction direction="left-to-right" evidence="1">
        <dbReference type="Rhea" id="RHEA:27647"/>
    </physiologicalReaction>
</comment>
<organism evidence="11 12">
    <name type="scientific">Rhizomicrobium electricum</name>
    <dbReference type="NCBI Taxonomy" id="480070"/>
    <lineage>
        <taxon>Bacteria</taxon>
        <taxon>Pseudomonadati</taxon>
        <taxon>Pseudomonadota</taxon>
        <taxon>Alphaproteobacteria</taxon>
        <taxon>Micropepsales</taxon>
        <taxon>Micropepsaceae</taxon>
        <taxon>Rhizomicrobium</taxon>
    </lineage>
</organism>
<comment type="catalytic activity">
    <reaction evidence="9">
        <text>S-methyl-5'-thioadenosine + phosphate = 5-(methylsulfanyl)-alpha-D-ribose 1-phosphate + adenine</text>
        <dbReference type="Rhea" id="RHEA:11852"/>
        <dbReference type="ChEBI" id="CHEBI:16708"/>
        <dbReference type="ChEBI" id="CHEBI:17509"/>
        <dbReference type="ChEBI" id="CHEBI:43474"/>
        <dbReference type="ChEBI" id="CHEBI:58533"/>
        <dbReference type="EC" id="2.4.2.28"/>
    </reaction>
    <physiologicalReaction direction="left-to-right" evidence="9">
        <dbReference type="Rhea" id="RHEA:11853"/>
    </physiologicalReaction>
</comment>
<dbReference type="NCBIfam" id="TIGR00726">
    <property type="entry name" value="peptidoglycan editing factor PgeF"/>
    <property type="match status" value="1"/>
</dbReference>
<reference evidence="11 12" key="1">
    <citation type="journal article" date="2019" name="Int. J. Syst. Evol. Microbiol.">
        <title>The Global Catalogue of Microorganisms (GCM) 10K type strain sequencing project: providing services to taxonomists for standard genome sequencing and annotation.</title>
        <authorList>
            <consortium name="The Broad Institute Genomics Platform"/>
            <consortium name="The Broad Institute Genome Sequencing Center for Infectious Disease"/>
            <person name="Wu L."/>
            <person name="Ma J."/>
        </authorList>
    </citation>
    <scope>NUCLEOTIDE SEQUENCE [LARGE SCALE GENOMIC DNA]</scope>
    <source>
        <strain evidence="11 12">JCM 15089</strain>
    </source>
</reference>
<keyword evidence="5" id="KW-0378">Hydrolase</keyword>
<evidence type="ECO:0000313" key="12">
    <source>
        <dbReference type="Proteomes" id="UP001499951"/>
    </source>
</evidence>
<keyword evidence="4" id="KW-0479">Metal-binding</keyword>
<accession>A0ABN1EUK5</accession>
<evidence type="ECO:0000313" key="11">
    <source>
        <dbReference type="EMBL" id="GAA0574827.1"/>
    </source>
</evidence>
<dbReference type="CDD" id="cd16833">
    <property type="entry name" value="YfiH"/>
    <property type="match status" value="1"/>
</dbReference>
<proteinExistence type="inferred from homology"/>
<dbReference type="Proteomes" id="UP001499951">
    <property type="component" value="Unassembled WGS sequence"/>
</dbReference>
<evidence type="ECO:0000256" key="1">
    <source>
        <dbReference type="ARBA" id="ARBA00000553"/>
    </source>
</evidence>
<evidence type="ECO:0000256" key="9">
    <source>
        <dbReference type="ARBA" id="ARBA00049893"/>
    </source>
</evidence>
<evidence type="ECO:0000256" key="3">
    <source>
        <dbReference type="ARBA" id="ARBA00022679"/>
    </source>
</evidence>
<evidence type="ECO:0000256" key="7">
    <source>
        <dbReference type="ARBA" id="ARBA00047989"/>
    </source>
</evidence>
<comment type="similarity">
    <text evidence="2 10">Belongs to the purine nucleoside phosphorylase YfiH/LACC1 family.</text>
</comment>
<dbReference type="InterPro" id="IPR038371">
    <property type="entry name" value="Cu_polyphenol_OxRdtase_sf"/>
</dbReference>
<dbReference type="InterPro" id="IPR011324">
    <property type="entry name" value="Cytotoxic_necrot_fac-like_cat"/>
</dbReference>
<keyword evidence="3" id="KW-0808">Transferase</keyword>
<comment type="caution">
    <text evidence="11">The sequence shown here is derived from an EMBL/GenBank/DDBJ whole genome shotgun (WGS) entry which is preliminary data.</text>
</comment>
<evidence type="ECO:0000256" key="2">
    <source>
        <dbReference type="ARBA" id="ARBA00007353"/>
    </source>
</evidence>
<keyword evidence="12" id="KW-1185">Reference proteome</keyword>
<dbReference type="Gene3D" id="3.60.140.10">
    <property type="entry name" value="CNF1/YfiH-like putative cysteine hydrolases"/>
    <property type="match status" value="1"/>
</dbReference>
<sequence>MLVLKAENLKAPRLAHGFFGRPGGVSTGLYAGLNCGPGSGDDRAAVIENQRRAMEALGGATLVTCYQVHSAIAVTVTAPWDIGDGPHADAMATNVPHIALGILTADCAPVLLADAEAGVIGAAHAGWKGAIGGVTDAVIAAMETLGATRSRIAAAIGPCIAQTSYEVDAGFRTRFLDAAADNDAFFTPGARDGHYHFALESYVVRRLAAAGVSVIHPLRCDTYADSQSFFSFRRATHRGEKDYGRNLSAIVLTEEV</sequence>